<comment type="caution">
    <text evidence="14">The sequence shown here is derived from an EMBL/GenBank/DDBJ whole genome shotgun (WGS) entry which is preliminary data.</text>
</comment>
<dbReference type="GO" id="GO:0051301">
    <property type="term" value="P:cell division"/>
    <property type="evidence" value="ECO:0007669"/>
    <property type="project" value="UniProtKB-KW"/>
</dbReference>
<gene>
    <name evidence="14" type="ORF">A3B50_00105</name>
</gene>
<keyword evidence="5 10" id="KW-0132">Cell division</keyword>
<dbReference type="AlphaFoldDB" id="A0A1F7J3J8"/>
<dbReference type="GO" id="GO:0005886">
    <property type="term" value="C:plasma membrane"/>
    <property type="evidence" value="ECO:0007669"/>
    <property type="project" value="UniProtKB-SubCell"/>
</dbReference>
<dbReference type="Proteomes" id="UP000178558">
    <property type="component" value="Unassembled WGS sequence"/>
</dbReference>
<dbReference type="Pfam" id="PF02687">
    <property type="entry name" value="FtsX"/>
    <property type="match status" value="1"/>
</dbReference>
<keyword evidence="7 11" id="KW-1133">Transmembrane helix</keyword>
<evidence type="ECO:0000259" key="12">
    <source>
        <dbReference type="Pfam" id="PF02687"/>
    </source>
</evidence>
<protein>
    <recommendedName>
        <fullName evidence="3 10">Cell division protein FtsX</fullName>
    </recommendedName>
</protein>
<evidence type="ECO:0000256" key="2">
    <source>
        <dbReference type="ARBA" id="ARBA00007379"/>
    </source>
</evidence>
<name>A0A1F7J3J8_9BACT</name>
<dbReference type="EMBL" id="MGAQ01000020">
    <property type="protein sequence ID" value="OGK50175.1"/>
    <property type="molecule type" value="Genomic_DNA"/>
</dbReference>
<sequence>MNDILTSVRRTPYQSLASFLILFFTLFLSLFFFNLTSFFNGILSYVETKPQVTVYFQTVTKESEIFKVRDEISQSGKALSIKYVSKDEALKIYKDLNRNNPLLLEMVTADILPPSLEIFAKQPSYLVEIAEYVKRQPGVDEVIFQKDIIDKLLTLTTVLRRGSLFILVFLLLVSFVVLMTTTAFKIALKKDEIELIRLLGGSKFYVQKPFLYEGALFGWVAGTIAFLLFYLIFLYFNPFLHSYLAGVPQLAFYGLSNLNLYVWPPTPAFVALSYVFVSLFGILIGFIGNYLSTSKYISEQ</sequence>
<evidence type="ECO:0000256" key="6">
    <source>
        <dbReference type="ARBA" id="ARBA00022692"/>
    </source>
</evidence>
<dbReference type="Pfam" id="PF18075">
    <property type="entry name" value="FtsX_ECD"/>
    <property type="match status" value="1"/>
</dbReference>
<keyword evidence="6 11" id="KW-0812">Transmembrane</keyword>
<evidence type="ECO:0000256" key="5">
    <source>
        <dbReference type="ARBA" id="ARBA00022618"/>
    </source>
</evidence>
<evidence type="ECO:0000313" key="14">
    <source>
        <dbReference type="EMBL" id="OGK50175.1"/>
    </source>
</evidence>
<feature type="domain" description="FtsX extracellular" evidence="13">
    <location>
        <begin position="51"/>
        <end position="142"/>
    </location>
</feature>
<evidence type="ECO:0000256" key="9">
    <source>
        <dbReference type="ARBA" id="ARBA00023306"/>
    </source>
</evidence>
<dbReference type="Gene3D" id="3.30.70.3040">
    <property type="match status" value="1"/>
</dbReference>
<evidence type="ECO:0000256" key="11">
    <source>
        <dbReference type="SAM" id="Phobius"/>
    </source>
</evidence>
<keyword evidence="9 10" id="KW-0131">Cell cycle</keyword>
<feature type="transmembrane region" description="Helical" evidence="11">
    <location>
        <begin position="269"/>
        <end position="291"/>
    </location>
</feature>
<evidence type="ECO:0000256" key="1">
    <source>
        <dbReference type="ARBA" id="ARBA00004651"/>
    </source>
</evidence>
<dbReference type="InterPro" id="IPR004513">
    <property type="entry name" value="FtsX"/>
</dbReference>
<evidence type="ECO:0000256" key="10">
    <source>
        <dbReference type="PIRNR" id="PIRNR003097"/>
    </source>
</evidence>
<evidence type="ECO:0000256" key="3">
    <source>
        <dbReference type="ARBA" id="ARBA00021907"/>
    </source>
</evidence>
<proteinExistence type="inferred from homology"/>
<evidence type="ECO:0000259" key="13">
    <source>
        <dbReference type="Pfam" id="PF18075"/>
    </source>
</evidence>
<dbReference type="InterPro" id="IPR003838">
    <property type="entry name" value="ABC3_permease_C"/>
</dbReference>
<evidence type="ECO:0000313" key="15">
    <source>
        <dbReference type="Proteomes" id="UP000178558"/>
    </source>
</evidence>
<dbReference type="PANTHER" id="PTHR47755">
    <property type="entry name" value="CELL DIVISION PROTEIN FTSX"/>
    <property type="match status" value="1"/>
</dbReference>
<accession>A0A1F7J3J8</accession>
<comment type="subcellular location">
    <subcellularLocation>
        <location evidence="1">Cell membrane</location>
        <topology evidence="1">Multi-pass membrane protein</topology>
    </subcellularLocation>
</comment>
<evidence type="ECO:0000256" key="4">
    <source>
        <dbReference type="ARBA" id="ARBA00022475"/>
    </source>
</evidence>
<feature type="transmembrane region" description="Helical" evidence="11">
    <location>
        <begin position="164"/>
        <end position="188"/>
    </location>
</feature>
<keyword evidence="8 10" id="KW-0472">Membrane</keyword>
<reference evidence="14 15" key="1">
    <citation type="journal article" date="2016" name="Nat. Commun.">
        <title>Thousands of microbial genomes shed light on interconnected biogeochemical processes in an aquifer system.</title>
        <authorList>
            <person name="Anantharaman K."/>
            <person name="Brown C.T."/>
            <person name="Hug L.A."/>
            <person name="Sharon I."/>
            <person name="Castelle C.J."/>
            <person name="Probst A.J."/>
            <person name="Thomas B.C."/>
            <person name="Singh A."/>
            <person name="Wilkins M.J."/>
            <person name="Karaoz U."/>
            <person name="Brodie E.L."/>
            <person name="Williams K.H."/>
            <person name="Hubbard S.S."/>
            <person name="Banfield J.F."/>
        </authorList>
    </citation>
    <scope>NUCLEOTIDE SEQUENCE [LARGE SCALE GENOMIC DNA]</scope>
</reference>
<evidence type="ECO:0000256" key="8">
    <source>
        <dbReference type="ARBA" id="ARBA00023136"/>
    </source>
</evidence>
<feature type="transmembrane region" description="Helical" evidence="11">
    <location>
        <begin position="243"/>
        <end position="263"/>
    </location>
</feature>
<dbReference type="InterPro" id="IPR040690">
    <property type="entry name" value="FtsX_ECD"/>
</dbReference>
<feature type="transmembrane region" description="Helical" evidence="11">
    <location>
        <begin position="216"/>
        <end position="236"/>
    </location>
</feature>
<dbReference type="PIRSF" id="PIRSF003097">
    <property type="entry name" value="FtsX"/>
    <property type="match status" value="1"/>
</dbReference>
<comment type="similarity">
    <text evidence="2 10">Belongs to the ABC-4 integral membrane protein family. FtsX subfamily.</text>
</comment>
<evidence type="ECO:0000256" key="7">
    <source>
        <dbReference type="ARBA" id="ARBA00022989"/>
    </source>
</evidence>
<dbReference type="PANTHER" id="PTHR47755:SF1">
    <property type="entry name" value="CELL DIVISION PROTEIN FTSX"/>
    <property type="match status" value="1"/>
</dbReference>
<feature type="transmembrane region" description="Helical" evidence="11">
    <location>
        <begin position="16"/>
        <end position="35"/>
    </location>
</feature>
<feature type="domain" description="ABC3 transporter permease C-terminal" evidence="12">
    <location>
        <begin position="165"/>
        <end position="298"/>
    </location>
</feature>
<organism evidence="14 15">
    <name type="scientific">Candidatus Roizmanbacteria bacterium RIFCSPLOWO2_01_FULL_40_42</name>
    <dbReference type="NCBI Taxonomy" id="1802066"/>
    <lineage>
        <taxon>Bacteria</taxon>
        <taxon>Candidatus Roizmaniibacteriota</taxon>
    </lineage>
</organism>
<keyword evidence="4 10" id="KW-1003">Cell membrane</keyword>